<protein>
    <recommendedName>
        <fullName evidence="8">DDE Tnp4 domain-containing protein</fullName>
    </recommendedName>
</protein>
<keyword evidence="6" id="KW-0378">Hydrolase</keyword>
<evidence type="ECO:0000259" key="8">
    <source>
        <dbReference type="Pfam" id="PF13359"/>
    </source>
</evidence>
<comment type="cofactor">
    <cofactor evidence="1">
        <name>a divalent metal cation</name>
        <dbReference type="ChEBI" id="CHEBI:60240"/>
    </cofactor>
</comment>
<dbReference type="PANTHER" id="PTHR22930:SF289">
    <property type="entry name" value="DDE TNP4 DOMAIN-CONTAINING PROTEIN-RELATED"/>
    <property type="match status" value="1"/>
</dbReference>
<organism evidence="9 10">
    <name type="scientific">Aquatica leii</name>
    <dbReference type="NCBI Taxonomy" id="1421715"/>
    <lineage>
        <taxon>Eukaryota</taxon>
        <taxon>Metazoa</taxon>
        <taxon>Ecdysozoa</taxon>
        <taxon>Arthropoda</taxon>
        <taxon>Hexapoda</taxon>
        <taxon>Insecta</taxon>
        <taxon>Pterygota</taxon>
        <taxon>Neoptera</taxon>
        <taxon>Endopterygota</taxon>
        <taxon>Coleoptera</taxon>
        <taxon>Polyphaga</taxon>
        <taxon>Elateriformia</taxon>
        <taxon>Elateroidea</taxon>
        <taxon>Lampyridae</taxon>
        <taxon>Luciolinae</taxon>
        <taxon>Aquatica</taxon>
    </lineage>
</organism>
<feature type="domain" description="DDE Tnp4" evidence="8">
    <location>
        <begin position="123"/>
        <end position="223"/>
    </location>
</feature>
<reference evidence="10" key="1">
    <citation type="submission" date="2023-01" db="EMBL/GenBank/DDBJ databases">
        <title>Key to firefly adult light organ development and bioluminescence: homeobox transcription factors regulate luciferase expression and transportation to peroxisome.</title>
        <authorList>
            <person name="Fu X."/>
        </authorList>
    </citation>
    <scope>NUCLEOTIDE SEQUENCE [LARGE SCALE GENOMIC DNA]</scope>
</reference>
<proteinExistence type="inferred from homology"/>
<comment type="similarity">
    <text evidence="3">Belongs to the HARBI1 family.</text>
</comment>
<dbReference type="EMBL" id="JARPUR010000001">
    <property type="protein sequence ID" value="KAK4885277.1"/>
    <property type="molecule type" value="Genomic_DNA"/>
</dbReference>
<dbReference type="GO" id="GO:0016787">
    <property type="term" value="F:hydrolase activity"/>
    <property type="evidence" value="ECO:0007669"/>
    <property type="project" value="UniProtKB-KW"/>
</dbReference>
<evidence type="ECO:0000256" key="2">
    <source>
        <dbReference type="ARBA" id="ARBA00004123"/>
    </source>
</evidence>
<keyword evidence="5" id="KW-0479">Metal-binding</keyword>
<keyword evidence="7" id="KW-0539">Nucleus</keyword>
<evidence type="ECO:0000313" key="9">
    <source>
        <dbReference type="EMBL" id="KAK4885277.1"/>
    </source>
</evidence>
<dbReference type="Pfam" id="PF13359">
    <property type="entry name" value="DDE_Tnp_4"/>
    <property type="match status" value="1"/>
</dbReference>
<dbReference type="Proteomes" id="UP001353858">
    <property type="component" value="Unassembled WGS sequence"/>
</dbReference>
<comment type="caution">
    <text evidence="9">The sequence shown here is derived from an EMBL/GenBank/DDBJ whole genome shotgun (WGS) entry which is preliminary data.</text>
</comment>
<evidence type="ECO:0000313" key="10">
    <source>
        <dbReference type="Proteomes" id="UP001353858"/>
    </source>
</evidence>
<gene>
    <name evidence="9" type="ORF">RN001_001548</name>
</gene>
<evidence type="ECO:0000256" key="7">
    <source>
        <dbReference type="ARBA" id="ARBA00023242"/>
    </source>
</evidence>
<name>A0AAN7Q7X7_9COLE</name>
<accession>A0AAN7Q7X7</accession>
<comment type="subcellular location">
    <subcellularLocation>
        <location evidence="2">Nucleus</location>
    </subcellularLocation>
</comment>
<sequence>MKKIYKYTLLYRHQLRDESDPLSLPEVTFRSIYRLSRQLAQHLIVTIGPHLPENEGSLFIPKQIKFFIAMSQSSVSRCISDINIALEQFYHLIKFPTTNAECEEEKQRFMQMENGFCGLIGAIDCTHIAISSPPVDDINNPAIVFLNRKGYYSLNVQIICNANLKILAVNARYPGSVHDSAIWITNVIRREVKNMHLNGNTNSWLIGDSGYPLEPWLMTPINSPHLTMPEASCAVLHNMCLDARDLNEVYYNDDVGVYEVPEEHNYPINNLQRGRLVRERLVQLHFN</sequence>
<dbReference type="PANTHER" id="PTHR22930">
    <property type="match status" value="1"/>
</dbReference>
<dbReference type="InterPro" id="IPR027806">
    <property type="entry name" value="HARBI1_dom"/>
</dbReference>
<keyword evidence="10" id="KW-1185">Reference proteome</keyword>
<evidence type="ECO:0000256" key="1">
    <source>
        <dbReference type="ARBA" id="ARBA00001968"/>
    </source>
</evidence>
<dbReference type="GO" id="GO:0005634">
    <property type="term" value="C:nucleus"/>
    <property type="evidence" value="ECO:0007669"/>
    <property type="project" value="UniProtKB-SubCell"/>
</dbReference>
<keyword evidence="4" id="KW-0540">Nuclease</keyword>
<dbReference type="InterPro" id="IPR045249">
    <property type="entry name" value="HARBI1-like"/>
</dbReference>
<evidence type="ECO:0000256" key="6">
    <source>
        <dbReference type="ARBA" id="ARBA00022801"/>
    </source>
</evidence>
<evidence type="ECO:0000256" key="5">
    <source>
        <dbReference type="ARBA" id="ARBA00022723"/>
    </source>
</evidence>
<evidence type="ECO:0000256" key="4">
    <source>
        <dbReference type="ARBA" id="ARBA00022722"/>
    </source>
</evidence>
<dbReference type="AlphaFoldDB" id="A0AAN7Q7X7"/>
<dbReference type="GO" id="GO:0046872">
    <property type="term" value="F:metal ion binding"/>
    <property type="evidence" value="ECO:0007669"/>
    <property type="project" value="UniProtKB-KW"/>
</dbReference>
<dbReference type="GO" id="GO:0004518">
    <property type="term" value="F:nuclease activity"/>
    <property type="evidence" value="ECO:0007669"/>
    <property type="project" value="UniProtKB-KW"/>
</dbReference>
<evidence type="ECO:0000256" key="3">
    <source>
        <dbReference type="ARBA" id="ARBA00006958"/>
    </source>
</evidence>